<reference evidence="2" key="1">
    <citation type="journal article" date="2012" name="Science">
        <title>The Paleozoic origin of enzymatic lignin decomposition reconstructed from 31 fungal genomes.</title>
        <authorList>
            <person name="Floudas D."/>
            <person name="Binder M."/>
            <person name="Riley R."/>
            <person name="Barry K."/>
            <person name="Blanchette R.A."/>
            <person name="Henrissat B."/>
            <person name="Martinez A.T."/>
            <person name="Otillar R."/>
            <person name="Spatafora J.W."/>
            <person name="Yadav J.S."/>
            <person name="Aerts A."/>
            <person name="Benoit I."/>
            <person name="Boyd A."/>
            <person name="Carlson A."/>
            <person name="Copeland A."/>
            <person name="Coutinho P.M."/>
            <person name="de Vries R.P."/>
            <person name="Ferreira P."/>
            <person name="Findley K."/>
            <person name="Foster B."/>
            <person name="Gaskell J."/>
            <person name="Glotzer D."/>
            <person name="Gorecki P."/>
            <person name="Heitman J."/>
            <person name="Hesse C."/>
            <person name="Hori C."/>
            <person name="Igarashi K."/>
            <person name="Jurgens J.A."/>
            <person name="Kallen N."/>
            <person name="Kersten P."/>
            <person name="Kohler A."/>
            <person name="Kuees U."/>
            <person name="Kumar T.K.A."/>
            <person name="Kuo A."/>
            <person name="LaButti K."/>
            <person name="Larrondo L.F."/>
            <person name="Lindquist E."/>
            <person name="Ling A."/>
            <person name="Lombard V."/>
            <person name="Lucas S."/>
            <person name="Lundell T."/>
            <person name="Martin R."/>
            <person name="McLaughlin D.J."/>
            <person name="Morgenstern I."/>
            <person name="Morin E."/>
            <person name="Murat C."/>
            <person name="Nagy L.G."/>
            <person name="Nolan M."/>
            <person name="Ohm R.A."/>
            <person name="Patyshakuliyeva A."/>
            <person name="Rokas A."/>
            <person name="Ruiz-Duenas F.J."/>
            <person name="Sabat G."/>
            <person name="Salamov A."/>
            <person name="Samejima M."/>
            <person name="Schmutz J."/>
            <person name="Slot J.C."/>
            <person name="St John F."/>
            <person name="Stenlid J."/>
            <person name="Sun H."/>
            <person name="Sun S."/>
            <person name="Syed K."/>
            <person name="Tsang A."/>
            <person name="Wiebenga A."/>
            <person name="Young D."/>
            <person name="Pisabarro A."/>
            <person name="Eastwood D.C."/>
            <person name="Martin F."/>
            <person name="Cullen D."/>
            <person name="Grigoriev I.V."/>
            <person name="Hibbett D.S."/>
        </authorList>
    </citation>
    <scope>NUCLEOTIDE SEQUENCE [LARGE SCALE GENOMIC DNA]</scope>
    <source>
        <strain evidence="2">RWD-64-598 SS2</strain>
    </source>
</reference>
<dbReference type="RefSeq" id="XP_007772596.1">
    <property type="nucleotide sequence ID" value="XM_007774406.1"/>
</dbReference>
<dbReference type="Proteomes" id="UP000053558">
    <property type="component" value="Unassembled WGS sequence"/>
</dbReference>
<organism evidence="1 2">
    <name type="scientific">Coniophora puteana (strain RWD-64-598)</name>
    <name type="common">Brown rot fungus</name>
    <dbReference type="NCBI Taxonomy" id="741705"/>
    <lineage>
        <taxon>Eukaryota</taxon>
        <taxon>Fungi</taxon>
        <taxon>Dikarya</taxon>
        <taxon>Basidiomycota</taxon>
        <taxon>Agaricomycotina</taxon>
        <taxon>Agaricomycetes</taxon>
        <taxon>Agaricomycetidae</taxon>
        <taxon>Boletales</taxon>
        <taxon>Coniophorineae</taxon>
        <taxon>Coniophoraceae</taxon>
        <taxon>Coniophora</taxon>
    </lineage>
</organism>
<dbReference type="Gene3D" id="3.30.559.10">
    <property type="entry name" value="Chloramphenicol acetyltransferase-like domain"/>
    <property type="match status" value="1"/>
</dbReference>
<dbReference type="PANTHER" id="PTHR28037:SF1">
    <property type="entry name" value="ALCOHOL O-ACETYLTRANSFERASE 1-RELATED"/>
    <property type="match status" value="1"/>
</dbReference>
<dbReference type="GeneID" id="19203760"/>
<dbReference type="OrthoDB" id="3264185at2759"/>
<dbReference type="PANTHER" id="PTHR28037">
    <property type="entry name" value="ALCOHOL O-ACETYLTRANSFERASE 1-RELATED"/>
    <property type="match status" value="1"/>
</dbReference>
<dbReference type="Gene3D" id="3.30.559.30">
    <property type="entry name" value="Nonribosomal peptide synthetase, condensation domain"/>
    <property type="match status" value="1"/>
</dbReference>
<gene>
    <name evidence="1" type="ORF">CONPUDRAFT_157435</name>
</gene>
<evidence type="ECO:0000313" key="2">
    <source>
        <dbReference type="Proteomes" id="UP000053558"/>
    </source>
</evidence>
<proteinExistence type="predicted"/>
<dbReference type="KEGG" id="cput:CONPUDRAFT_157435"/>
<dbReference type="OMA" id="IIAASEW"/>
<accession>A0A5M3MEE9</accession>
<dbReference type="EMBL" id="JH711584">
    <property type="protein sequence ID" value="EIW77174.1"/>
    <property type="molecule type" value="Genomic_DNA"/>
</dbReference>
<dbReference type="InterPro" id="IPR023213">
    <property type="entry name" value="CAT-like_dom_sf"/>
</dbReference>
<keyword evidence="2" id="KW-1185">Reference proteome</keyword>
<comment type="caution">
    <text evidence="1">The sequence shown here is derived from an EMBL/GenBank/DDBJ whole genome shotgun (WGS) entry which is preliminary data.</text>
</comment>
<sequence>MQNALGWATENAEPGRRVWSRPLGLTESAFYYDHMLNGTATTSMNVHLRTTDPSLSMFSPENVRRAWSSVRQRLPLLCTRIEERRSPSPSTDLEAQEHTPHFVLHEADIQEKVCETLSFGSVGDPEEVDAFIQAIQDGPRYISRNAISRMHILHRADCPAGTELHVVFVLAHCITDSLGTSTVLRSFFDTLASKREHPYLPLEARLGLYRPLEEKVSYGDLSMAQRRWRRAIGWAIHSVRKRSIKGGHTLPWKLTTRSASTPARSRLLVHTFTRGESDRIIASCRRARTTLNAAYYVLGQVALARVLARRYLAGEMSAAEWTYRTREPMFFYGPLNLRPYLEQPEGGTGMGDMGMHISWYEWVLPHMPLGPLARVRSPGEYTGPLADGAPPFEALMGRKRFFHRCALLGDQADKMFRHPRFVDVAVASHAGRAAASKKAALEWLKEGEGIRKDAEEVRPERLRDGDHVCAQSGSSLGDMDFLIPRKYPLPSTHPLSPLSPNPSPIRAGYPPSLEQFVPDHEKHPAPNLFVDYWRTHLHARPLSLYFGAATLHQRLEFFAFIDENVFAEQDVKEMVREIIAASEWYLGRDERKVDAMPLQSRL</sequence>
<evidence type="ECO:0008006" key="3">
    <source>
        <dbReference type="Google" id="ProtNLM"/>
    </source>
</evidence>
<dbReference type="InterPro" id="IPR052058">
    <property type="entry name" value="Alcohol_O-acetyltransferase"/>
</dbReference>
<protein>
    <recommendedName>
        <fullName evidence="3">CoA-dependent acyltransferase</fullName>
    </recommendedName>
</protein>
<dbReference type="AlphaFoldDB" id="A0A5M3MEE9"/>
<evidence type="ECO:0000313" key="1">
    <source>
        <dbReference type="EMBL" id="EIW77174.1"/>
    </source>
</evidence>
<name>A0A5M3MEE9_CONPW</name>